<keyword evidence="2" id="KW-1185">Reference proteome</keyword>
<dbReference type="RefSeq" id="WP_091835460.1">
    <property type="nucleotide sequence ID" value="NZ_FNZK01000026.1"/>
</dbReference>
<dbReference type="EMBL" id="FNZK01000026">
    <property type="protein sequence ID" value="SEJ93888.1"/>
    <property type="molecule type" value="Genomic_DNA"/>
</dbReference>
<evidence type="ECO:0000313" key="1">
    <source>
        <dbReference type="EMBL" id="SEJ93888.1"/>
    </source>
</evidence>
<protein>
    <submittedName>
        <fullName evidence="1">Uncharacterized protein</fullName>
    </submittedName>
</protein>
<evidence type="ECO:0000313" key="2">
    <source>
        <dbReference type="Proteomes" id="UP000199662"/>
    </source>
</evidence>
<name>A0A1H7CW62_9FIRM</name>
<dbReference type="Proteomes" id="UP000199662">
    <property type="component" value="Unassembled WGS sequence"/>
</dbReference>
<organism evidence="1 2">
    <name type="scientific">Propionispira arboris</name>
    <dbReference type="NCBI Taxonomy" id="84035"/>
    <lineage>
        <taxon>Bacteria</taxon>
        <taxon>Bacillati</taxon>
        <taxon>Bacillota</taxon>
        <taxon>Negativicutes</taxon>
        <taxon>Selenomonadales</taxon>
        <taxon>Selenomonadaceae</taxon>
        <taxon>Propionispira</taxon>
    </lineage>
</organism>
<dbReference type="AlphaFoldDB" id="A0A1H7CW62"/>
<reference evidence="1 2" key="1">
    <citation type="submission" date="2016-10" db="EMBL/GenBank/DDBJ databases">
        <authorList>
            <person name="de Groot N.N."/>
        </authorList>
    </citation>
    <scope>NUCLEOTIDE SEQUENCE [LARGE SCALE GENOMIC DNA]</scope>
    <source>
        <strain evidence="1 2">DSM 2179</strain>
    </source>
</reference>
<sequence>MIKVITYLLVIVILGFTRPAFAAPKWMTMIELPMLTYQIDQETVGITGKDKDDRQMDVGIKLVNKNQGGADKHTITRLFKGNSSLGIVHYAMKSLMTPEKRDVGFSIIEGVKYSDHPL</sequence>
<proteinExistence type="predicted"/>
<accession>A0A1H7CW62</accession>
<gene>
    <name evidence="1" type="ORF">SAMN05660742_12644</name>
</gene>